<proteinExistence type="predicted"/>
<comment type="caution">
    <text evidence="5">The sequence shown here is derived from an EMBL/GenBank/DDBJ whole genome shotgun (WGS) entry which is preliminary data.</text>
</comment>
<organism evidence="5 6">
    <name type="scientific">Georgenia daeguensis</name>
    <dbReference type="NCBI Taxonomy" id="908355"/>
    <lineage>
        <taxon>Bacteria</taxon>
        <taxon>Bacillati</taxon>
        <taxon>Actinomycetota</taxon>
        <taxon>Actinomycetes</taxon>
        <taxon>Micrococcales</taxon>
        <taxon>Bogoriellaceae</taxon>
        <taxon>Georgenia</taxon>
    </lineage>
</organism>
<evidence type="ECO:0000256" key="1">
    <source>
        <dbReference type="ARBA" id="ARBA00022723"/>
    </source>
</evidence>
<name>A0ABP8EYX6_9MICO</name>
<evidence type="ECO:0000256" key="3">
    <source>
        <dbReference type="ARBA" id="ARBA00023014"/>
    </source>
</evidence>
<evidence type="ECO:0000256" key="2">
    <source>
        <dbReference type="ARBA" id="ARBA00023004"/>
    </source>
</evidence>
<accession>A0ABP8EYX6</accession>
<dbReference type="EMBL" id="BAABBA010000020">
    <property type="protein sequence ID" value="GAA4288988.1"/>
    <property type="molecule type" value="Genomic_DNA"/>
</dbReference>
<dbReference type="PROSITE" id="PS00198">
    <property type="entry name" value="4FE4S_FER_1"/>
    <property type="match status" value="2"/>
</dbReference>
<evidence type="ECO:0000259" key="4">
    <source>
        <dbReference type="PROSITE" id="PS51379"/>
    </source>
</evidence>
<dbReference type="InterPro" id="IPR017896">
    <property type="entry name" value="4Fe4S_Fe-S-bd"/>
</dbReference>
<protein>
    <recommendedName>
        <fullName evidence="4">4Fe-4S ferredoxin-type domain-containing protein</fullName>
    </recommendedName>
</protein>
<dbReference type="Pfam" id="PF12838">
    <property type="entry name" value="Fer4_7"/>
    <property type="match status" value="1"/>
</dbReference>
<keyword evidence="1" id="KW-0479">Metal-binding</keyword>
<dbReference type="InterPro" id="IPR017900">
    <property type="entry name" value="4Fe4S_Fe_S_CS"/>
</dbReference>
<gene>
    <name evidence="5" type="ORF">GCM10022262_33490</name>
</gene>
<keyword evidence="3" id="KW-0411">Iron-sulfur</keyword>
<feature type="domain" description="4Fe-4S ferredoxin-type" evidence="4">
    <location>
        <begin position="186"/>
        <end position="215"/>
    </location>
</feature>
<dbReference type="PROSITE" id="PS51379">
    <property type="entry name" value="4FE4S_FER_2"/>
    <property type="match status" value="2"/>
</dbReference>
<dbReference type="Proteomes" id="UP001499841">
    <property type="component" value="Unassembled WGS sequence"/>
</dbReference>
<evidence type="ECO:0000313" key="6">
    <source>
        <dbReference type="Proteomes" id="UP001499841"/>
    </source>
</evidence>
<dbReference type="Gene3D" id="3.30.70.20">
    <property type="match status" value="1"/>
</dbReference>
<keyword evidence="2" id="KW-0408">Iron</keyword>
<sequence length="314" mass="32560">MSGAVGLRGVQAWLVRQPDQRALELVCAEHPGASLGDRRRVVVRLGACAADLAGHELVELLTLGATDVLVRLDGCDDAGTASARLRPLVALLQASGADRLHVDGGPDAGAPGAADRRPRGLRRRRAVLDAGHMPLSRRQVMGLADPVPRPLPDEDLHPQLRLVAAVRELVDRDTPDAPALAALAGPAAALSARGCTACGVCVRACPTDALALRHSAPSGPAITMLLQDPAACDGCLGCVDLCPQDALAPVGNRSWQEVLDGGPVPVQSMATAPCERCGTRFPTPSGERLCPVCAYRRANPFGSFVPPTAQRAAG</sequence>
<dbReference type="RefSeq" id="WP_345043683.1">
    <property type="nucleotide sequence ID" value="NZ_BAABBA010000020.1"/>
</dbReference>
<dbReference type="SUPFAM" id="SSF54862">
    <property type="entry name" value="4Fe-4S ferredoxins"/>
    <property type="match status" value="1"/>
</dbReference>
<evidence type="ECO:0000313" key="5">
    <source>
        <dbReference type="EMBL" id="GAA4288988.1"/>
    </source>
</evidence>
<feature type="domain" description="4Fe-4S ferredoxin-type" evidence="4">
    <location>
        <begin position="223"/>
        <end position="252"/>
    </location>
</feature>
<reference evidence="6" key="1">
    <citation type="journal article" date="2019" name="Int. J. Syst. Evol. Microbiol.">
        <title>The Global Catalogue of Microorganisms (GCM) 10K type strain sequencing project: providing services to taxonomists for standard genome sequencing and annotation.</title>
        <authorList>
            <consortium name="The Broad Institute Genomics Platform"/>
            <consortium name="The Broad Institute Genome Sequencing Center for Infectious Disease"/>
            <person name="Wu L."/>
            <person name="Ma J."/>
        </authorList>
    </citation>
    <scope>NUCLEOTIDE SEQUENCE [LARGE SCALE GENOMIC DNA]</scope>
    <source>
        <strain evidence="6">JCM 17459</strain>
    </source>
</reference>
<keyword evidence="6" id="KW-1185">Reference proteome</keyword>